<name>A0A094K3E7_9GAMM</name>
<dbReference type="Proteomes" id="UP000029264">
    <property type="component" value="Unassembled WGS sequence"/>
</dbReference>
<dbReference type="eggNOG" id="ENOG502ZW2E">
    <property type="taxonomic scope" value="Bacteria"/>
</dbReference>
<evidence type="ECO:0000313" key="2">
    <source>
        <dbReference type="EMBL" id="KFZ39226.1"/>
    </source>
</evidence>
<organism evidence="2 3">
    <name type="scientific">Shewanella mangrovi</name>
    <dbReference type="NCBI Taxonomy" id="1515746"/>
    <lineage>
        <taxon>Bacteria</taxon>
        <taxon>Pseudomonadati</taxon>
        <taxon>Pseudomonadota</taxon>
        <taxon>Gammaproteobacteria</taxon>
        <taxon>Alteromonadales</taxon>
        <taxon>Shewanellaceae</taxon>
        <taxon>Shewanella</taxon>
    </lineage>
</organism>
<feature type="chain" id="PRO_5001901014" description="DUF3718 domain-containing protein" evidence="1">
    <location>
        <begin position="26"/>
        <end position="129"/>
    </location>
</feature>
<keyword evidence="3" id="KW-1185">Reference proteome</keyword>
<proteinExistence type="predicted"/>
<evidence type="ECO:0000256" key="1">
    <source>
        <dbReference type="SAM" id="SignalP"/>
    </source>
</evidence>
<accession>A0A094K3E7</accession>
<dbReference type="Pfam" id="PF12514">
    <property type="entry name" value="DUF3718"/>
    <property type="match status" value="1"/>
</dbReference>
<evidence type="ECO:0000313" key="3">
    <source>
        <dbReference type="Proteomes" id="UP000029264"/>
    </source>
</evidence>
<dbReference type="EMBL" id="JPEO01000001">
    <property type="protein sequence ID" value="KFZ39226.1"/>
    <property type="molecule type" value="Genomic_DNA"/>
</dbReference>
<dbReference type="OrthoDB" id="6197363at2"/>
<feature type="signal peptide" evidence="1">
    <location>
        <begin position="1"/>
        <end position="25"/>
    </location>
</feature>
<dbReference type="STRING" id="1515746.HR45_02210"/>
<gene>
    <name evidence="2" type="ORF">HR45_02210</name>
</gene>
<comment type="caution">
    <text evidence="2">The sequence shown here is derived from an EMBL/GenBank/DDBJ whole genome shotgun (WGS) entry which is preliminary data.</text>
</comment>
<keyword evidence="1" id="KW-0732">Signal</keyword>
<dbReference type="RefSeq" id="WP_037439212.1">
    <property type="nucleotide sequence ID" value="NZ_JPEO01000001.1"/>
</dbReference>
<dbReference type="InterPro" id="IPR022193">
    <property type="entry name" value="DUF3718"/>
</dbReference>
<evidence type="ECO:0008006" key="4">
    <source>
        <dbReference type="Google" id="ProtNLM"/>
    </source>
</evidence>
<protein>
    <recommendedName>
        <fullName evidence="4">DUF3718 domain-containing protein</fullName>
    </recommendedName>
</protein>
<reference evidence="2 3" key="1">
    <citation type="submission" date="2014-06" db="EMBL/GenBank/DDBJ databases">
        <title>Shewanella sp. YQH10.</title>
        <authorList>
            <person name="Liu Y."/>
            <person name="Zeng R."/>
        </authorList>
    </citation>
    <scope>NUCLEOTIDE SEQUENCE [LARGE SCALE GENOMIC DNA]</scope>
    <source>
        <strain evidence="2 3">YQH10</strain>
    </source>
</reference>
<sequence length="129" mass="13854">MRLFPVALALVAVSASMGVVTSAKADDSIAANICAEVQANNTMRLRDQLKEHRLKLRNIYTDIACNGESLLRFAYHSNANDTGEYVAKRLLTGQLQAAESDGKTIAQWADANGFSGSPITAAIKDRLGN</sequence>
<dbReference type="AlphaFoldDB" id="A0A094K3E7"/>